<reference evidence="3 4" key="1">
    <citation type="submission" date="2019-04" db="EMBL/GenBank/DDBJ databases">
        <title>genome sequence of strain W3.</title>
        <authorList>
            <person name="Gao J."/>
            <person name="Sun J."/>
        </authorList>
    </citation>
    <scope>NUCLEOTIDE SEQUENCE [LARGE SCALE GENOMIC DNA]</scope>
    <source>
        <strain evidence="3 4">W3</strain>
    </source>
</reference>
<proteinExistence type="predicted"/>
<accession>A0A4S8PVL6</accession>
<organism evidence="3 4">
    <name type="scientific">Rhizobium rosettiformans W3</name>
    <dbReference type="NCBI Taxonomy" id="538378"/>
    <lineage>
        <taxon>Bacteria</taxon>
        <taxon>Pseudomonadati</taxon>
        <taxon>Pseudomonadota</taxon>
        <taxon>Alphaproteobacteria</taxon>
        <taxon>Hyphomicrobiales</taxon>
        <taxon>Rhizobiaceae</taxon>
        <taxon>Rhizobium/Agrobacterium group</taxon>
        <taxon>Rhizobium</taxon>
    </lineage>
</organism>
<dbReference type="PANTHER" id="PTHR30441:SF4">
    <property type="entry name" value="PROTEIN ASMA"/>
    <property type="match status" value="1"/>
</dbReference>
<dbReference type="GO" id="GO:0090313">
    <property type="term" value="P:regulation of protein targeting to membrane"/>
    <property type="evidence" value="ECO:0007669"/>
    <property type="project" value="TreeGrafter"/>
</dbReference>
<comment type="caution">
    <text evidence="3">The sequence shown here is derived from an EMBL/GenBank/DDBJ whole genome shotgun (WGS) entry which is preliminary data.</text>
</comment>
<protein>
    <submittedName>
        <fullName evidence="3">AsmA family protein</fullName>
    </submittedName>
</protein>
<evidence type="ECO:0000313" key="4">
    <source>
        <dbReference type="Proteomes" id="UP000307378"/>
    </source>
</evidence>
<evidence type="ECO:0000259" key="2">
    <source>
        <dbReference type="Pfam" id="PF05170"/>
    </source>
</evidence>
<sequence>MRNTGRHVQPEGSSSRPPGSRRRGALKLGIFLALAFVLISVALRLSGPYLVSSSVVRSAIASSIAVWTGHDVSIDDVSDVRFWPTPEVTLNGIVFSRTRGGEREVLGEVQRLSAEFGLISAFMGRPDFKTFRLERPRIHVVRGADGGLDWTEEGLLSEAVRAALDSSADGASEGNSDDVEIGSVDIVDGEFTLTDAASGASLTARAVNATIDWSDLSAPLSGQASFLVDERPVSVTLETPTPLRLIGGASSRIRTSVTLPGMQAQLQGLVGLRDARVDTLDINVRVGDVAQAAAAFGIRLAGTERWRTASLNAQVSNMTDEWRFEGLEFQINDSRGDGILALRPRPDERPLLSGTLAVEHLELGDMLQALSIQVGDRANVPLPALTRWIDVDIRLSADTASYETFPLTDLGASLIAKRDSVRLVIADTRFLGGTISARLTGSGEAFDQGADLAMNMEGINLGSLTSGLALGGGPSLKGTGSVSLNAKLLGTGWKSNIESMSGRLQISSDSGEILNFDAAGLRRLATDRAYFQLSAAGEGSFDYEALDVAVRFSEGSAEVERARIAAEDEILELSGIVPYSRQALALTGELSDIDAQTADTPLRFFIGGAWNDPVISPIPNSPTPGQ</sequence>
<gene>
    <name evidence="3" type="ORF">FAA86_17630</name>
</gene>
<evidence type="ECO:0000313" key="3">
    <source>
        <dbReference type="EMBL" id="THV33842.1"/>
    </source>
</evidence>
<dbReference type="Pfam" id="PF05170">
    <property type="entry name" value="AsmA"/>
    <property type="match status" value="1"/>
</dbReference>
<feature type="region of interest" description="Disordered" evidence="1">
    <location>
        <begin position="1"/>
        <end position="21"/>
    </location>
</feature>
<name>A0A4S8PVL6_9HYPH</name>
<dbReference type="InterPro" id="IPR007844">
    <property type="entry name" value="AsmA"/>
</dbReference>
<feature type="domain" description="AsmA" evidence="2">
    <location>
        <begin position="388"/>
        <end position="557"/>
    </location>
</feature>
<dbReference type="PANTHER" id="PTHR30441">
    <property type="entry name" value="DUF748 DOMAIN-CONTAINING PROTEIN"/>
    <property type="match status" value="1"/>
</dbReference>
<dbReference type="AlphaFoldDB" id="A0A4S8PVL6"/>
<dbReference type="Proteomes" id="UP000307378">
    <property type="component" value="Unassembled WGS sequence"/>
</dbReference>
<evidence type="ECO:0000256" key="1">
    <source>
        <dbReference type="SAM" id="MobiDB-lite"/>
    </source>
</evidence>
<dbReference type="GO" id="GO:0005886">
    <property type="term" value="C:plasma membrane"/>
    <property type="evidence" value="ECO:0007669"/>
    <property type="project" value="TreeGrafter"/>
</dbReference>
<dbReference type="EMBL" id="STGU01000010">
    <property type="protein sequence ID" value="THV33842.1"/>
    <property type="molecule type" value="Genomic_DNA"/>
</dbReference>
<dbReference type="RefSeq" id="WP_136542450.1">
    <property type="nucleotide sequence ID" value="NZ_STGU01000010.1"/>
</dbReference>
<dbReference type="InterPro" id="IPR052894">
    <property type="entry name" value="AsmA-related"/>
</dbReference>